<sequence length="674" mass="73454">MSYHPLPNTTPAPHLGDSLGSHTAHSMHHDSKEDIELRDVGLPHTHYSDHSHSTHTYAPEHKSSAIHLAREHQSRQSTPRGRLRGIIRNIWLTGFMPAVALAYLAFCYAAATRVVPIRVWMVEDPRNHFSAIKAGVTTVNIVVIGLALLPLKSLLDDLKGEEFFRALRISRSGVPLKVVNSVSTPSHTYTRGLLSVVQNHASKYYAGAVLTGLVATLISSLAPAALSVGVIPVDKELTAFRVGAVASDSVIKTYLNRVDNNPRFNIRATEAASMGWVQSVLGVSMSFQATSLKYGVPVPLDLHPNDRARYITDVVVMDPVCTWTVPNPPLVAPLNSSDYMAEVNMSLPDFGVTAQMKSTTIKNIITFDTTSRMSLNVFGDRVAPLVNTSTNAPPTTGVMGWLMARCKSCNPPGPNEGYATIDMSELPTQEYHDVIQSGNSTKPVTTEFSVLMCDPKLSVETREIRLDGSGKMTVMDDSGLTRQGNLHLAQTRLLVGQSLQKFSSDSGPETQFFGIGRSAQIQMFFGPVENVTLTPILKPRPVKELTHGYMVAQQAAMRSYLSGRMASGFVPGRMQEMTLVFTSSLPHVVMSTILFALVAVFINVCYLRSDTEQFTLISVSAALASSNVSRVCEDVKYADRTRGALPEDVALQTLESKTIRLVNNGGPGHSLHME</sequence>
<dbReference type="Proteomes" id="UP000059188">
    <property type="component" value="Unassembled WGS sequence"/>
</dbReference>
<organism evidence="3 4">
    <name type="scientific">Thanatephorus cucumeris (strain AG1-IB / isolate 7/3/14)</name>
    <name type="common">Lettuce bottom rot fungus</name>
    <name type="synonym">Rhizoctonia solani</name>
    <dbReference type="NCBI Taxonomy" id="1108050"/>
    <lineage>
        <taxon>Eukaryota</taxon>
        <taxon>Fungi</taxon>
        <taxon>Dikarya</taxon>
        <taxon>Basidiomycota</taxon>
        <taxon>Agaricomycotina</taxon>
        <taxon>Agaricomycetes</taxon>
        <taxon>Cantharellales</taxon>
        <taxon>Ceratobasidiaceae</taxon>
        <taxon>Rhizoctonia</taxon>
        <taxon>Rhizoctonia solani AG-1</taxon>
    </lineage>
</organism>
<dbReference type="STRING" id="1108050.A0A0B7FG45"/>
<dbReference type="AlphaFoldDB" id="A0A0B7FG45"/>
<protein>
    <submittedName>
        <fullName evidence="3">Uncharacterized protein</fullName>
    </submittedName>
</protein>
<evidence type="ECO:0000313" key="4">
    <source>
        <dbReference type="Proteomes" id="UP000059188"/>
    </source>
</evidence>
<evidence type="ECO:0000256" key="1">
    <source>
        <dbReference type="SAM" id="MobiDB-lite"/>
    </source>
</evidence>
<keyword evidence="2" id="KW-0472">Membrane</keyword>
<dbReference type="EMBL" id="LN679101">
    <property type="protein sequence ID" value="CEL55172.1"/>
    <property type="molecule type" value="Genomic_DNA"/>
</dbReference>
<gene>
    <name evidence="3" type="ORF">RSOLAG1IB_01180</name>
</gene>
<keyword evidence="2" id="KW-0812">Transmembrane</keyword>
<feature type="transmembrane region" description="Helical" evidence="2">
    <location>
        <begin position="131"/>
        <end position="151"/>
    </location>
</feature>
<evidence type="ECO:0000256" key="2">
    <source>
        <dbReference type="SAM" id="Phobius"/>
    </source>
</evidence>
<accession>A0A0B7FG45</accession>
<feature type="transmembrane region" description="Helical" evidence="2">
    <location>
        <begin position="585"/>
        <end position="607"/>
    </location>
</feature>
<dbReference type="OrthoDB" id="2646225at2759"/>
<proteinExistence type="predicted"/>
<keyword evidence="4" id="KW-1185">Reference proteome</keyword>
<feature type="region of interest" description="Disordered" evidence="1">
    <location>
        <begin position="1"/>
        <end position="31"/>
    </location>
</feature>
<feature type="transmembrane region" description="Helical" evidence="2">
    <location>
        <begin position="90"/>
        <end position="111"/>
    </location>
</feature>
<reference evidence="3 4" key="1">
    <citation type="submission" date="2014-11" db="EMBL/GenBank/DDBJ databases">
        <authorList>
            <person name="Wibberg Daniel"/>
        </authorList>
    </citation>
    <scope>NUCLEOTIDE SEQUENCE [LARGE SCALE GENOMIC DNA]</scope>
    <source>
        <strain evidence="3">Rhizoctonia solani AG1-IB 7/3/14</strain>
    </source>
</reference>
<feature type="transmembrane region" description="Helical" evidence="2">
    <location>
        <begin position="204"/>
        <end position="226"/>
    </location>
</feature>
<name>A0A0B7FG45_THACB</name>
<evidence type="ECO:0000313" key="3">
    <source>
        <dbReference type="EMBL" id="CEL55172.1"/>
    </source>
</evidence>
<keyword evidence="2" id="KW-1133">Transmembrane helix</keyword>